<feature type="transmembrane region" description="Helical" evidence="1">
    <location>
        <begin position="50"/>
        <end position="70"/>
    </location>
</feature>
<name>A0A506U8L6_9HYPH</name>
<feature type="transmembrane region" description="Helical" evidence="1">
    <location>
        <begin position="12"/>
        <end position="30"/>
    </location>
</feature>
<accession>A0A506U8L6</accession>
<keyword evidence="1" id="KW-0812">Transmembrane</keyword>
<feature type="transmembrane region" description="Helical" evidence="1">
    <location>
        <begin position="185"/>
        <end position="206"/>
    </location>
</feature>
<keyword evidence="3" id="KW-1185">Reference proteome</keyword>
<dbReference type="Proteomes" id="UP000320314">
    <property type="component" value="Unassembled WGS sequence"/>
</dbReference>
<gene>
    <name evidence="2" type="ORF">FJU11_05800</name>
</gene>
<dbReference type="RefSeq" id="WP_141166091.1">
    <property type="nucleotide sequence ID" value="NZ_VHLH01000007.1"/>
</dbReference>
<feature type="transmembrane region" description="Helical" evidence="1">
    <location>
        <begin position="246"/>
        <end position="270"/>
    </location>
</feature>
<protein>
    <submittedName>
        <fullName evidence="2">Uncharacterized protein</fullName>
    </submittedName>
</protein>
<keyword evidence="1" id="KW-0472">Membrane</keyword>
<sequence>MKHISKQRLQKWLHRLGSVLGIAGVGFVVFKLYSYSDTLRTIDLTTSDYVALVCLAALYGAICTFQATAWRELLAMLGVNVTPKWAVATFATTQIGKYVPGNIFQYAGRQAVGAAAGLPNVPLAKSTLFELMMICAISPLFAVLIVPLFFPDVPSWIALVGFVFVAALAIAIARLIGGLHLARGAVAYLLFMILNGAVFMTTLGLIDPKALSLAGVPVVIGAYVVSWLVGLVTPGAPAGLGVRETVLVYLFTDSIVSSVILLAVLVGRIVTVSGDLMFYGAGRAMASRVPHGAQAEQGSA</sequence>
<reference evidence="2 3" key="1">
    <citation type="submission" date="2019-06" db="EMBL/GenBank/DDBJ databases">
        <authorList>
            <person name="Li M."/>
        </authorList>
    </citation>
    <scope>NUCLEOTIDE SEQUENCE [LARGE SCALE GENOMIC DNA]</scope>
    <source>
        <strain evidence="2 3">BGMRC6574</strain>
    </source>
</reference>
<dbReference type="EMBL" id="VHLH01000007">
    <property type="protein sequence ID" value="TPW30240.1"/>
    <property type="molecule type" value="Genomic_DNA"/>
</dbReference>
<comment type="caution">
    <text evidence="2">The sequence shown here is derived from an EMBL/GenBank/DDBJ whole genome shotgun (WGS) entry which is preliminary data.</text>
</comment>
<feature type="transmembrane region" description="Helical" evidence="1">
    <location>
        <begin position="156"/>
        <end position="173"/>
    </location>
</feature>
<evidence type="ECO:0000256" key="1">
    <source>
        <dbReference type="SAM" id="Phobius"/>
    </source>
</evidence>
<organism evidence="2 3">
    <name type="scientific">Pararhizobium mangrovi</name>
    <dbReference type="NCBI Taxonomy" id="2590452"/>
    <lineage>
        <taxon>Bacteria</taxon>
        <taxon>Pseudomonadati</taxon>
        <taxon>Pseudomonadota</taxon>
        <taxon>Alphaproteobacteria</taxon>
        <taxon>Hyphomicrobiales</taxon>
        <taxon>Rhizobiaceae</taxon>
        <taxon>Rhizobium/Agrobacterium group</taxon>
        <taxon>Pararhizobium</taxon>
    </lineage>
</organism>
<dbReference type="OrthoDB" id="2542372at2"/>
<feature type="transmembrane region" description="Helical" evidence="1">
    <location>
        <begin position="212"/>
        <end position="234"/>
    </location>
</feature>
<evidence type="ECO:0000313" key="3">
    <source>
        <dbReference type="Proteomes" id="UP000320314"/>
    </source>
</evidence>
<proteinExistence type="predicted"/>
<dbReference type="AlphaFoldDB" id="A0A506U8L6"/>
<keyword evidence="1" id="KW-1133">Transmembrane helix</keyword>
<evidence type="ECO:0000313" key="2">
    <source>
        <dbReference type="EMBL" id="TPW30240.1"/>
    </source>
</evidence>
<feature type="transmembrane region" description="Helical" evidence="1">
    <location>
        <begin position="128"/>
        <end position="150"/>
    </location>
</feature>